<sequence>MFGVAQVVASTLAPEPSLPKFSTREAHFRKARDTNTLVFSVPTRSSLLLPLLRPVSHAYEQQDARCLHLLQAAALVPSCKCNKLLATVTQALKMPVSTATRSQLETKLRPLITELRNEDKESGTRPLIALQLKEKVAECLRCWIAEPVEGFVLRKEHVVNGMRLDDLVATPAGAGYLRGYRREDGICTVVYPWGHGFVHVKDVEKVQRALNKQLKKRTYNEYVALEHQQLYEQIEGLLENLPPPAPEGGDAAKKETEEEGEGDIEEYKELLKSLEEEVQPFWPGVDVAKHVDTTVLREDLGLLRRVQALTKKVKELRRSQVAKEPERKMLRTDEDEEMEGDAEQQEPEQSMRVQDQTGEQKQVQEQEPQLSEKEEEEASSEHKEVEEQQQ</sequence>
<dbReference type="EMBL" id="JAENGY010001127">
    <property type="protein sequence ID" value="KAG6952222.1"/>
    <property type="molecule type" value="Genomic_DNA"/>
</dbReference>
<proteinExistence type="predicted"/>
<protein>
    <submittedName>
        <fullName evidence="2">Uncharacterized protein</fullName>
    </submittedName>
</protein>
<feature type="compositionally biased region" description="Basic and acidic residues" evidence="1">
    <location>
        <begin position="379"/>
        <end position="390"/>
    </location>
</feature>
<comment type="caution">
    <text evidence="2">The sequence shown here is derived from an EMBL/GenBank/DDBJ whole genome shotgun (WGS) entry which is preliminary data.</text>
</comment>
<dbReference type="Proteomes" id="UP000709295">
    <property type="component" value="Unassembled WGS sequence"/>
</dbReference>
<keyword evidence="3" id="KW-1185">Reference proteome</keyword>
<feature type="compositionally biased region" description="Polar residues" evidence="1">
    <location>
        <begin position="347"/>
        <end position="363"/>
    </location>
</feature>
<reference evidence="2" key="1">
    <citation type="submission" date="2021-01" db="EMBL/GenBank/DDBJ databases">
        <title>Phytophthora aleatoria, a newly-described species from Pinus radiata is distinct from Phytophthora cactorum isolates based on comparative genomics.</title>
        <authorList>
            <person name="Mcdougal R."/>
            <person name="Panda P."/>
            <person name="Williams N."/>
            <person name="Studholme D.J."/>
        </authorList>
    </citation>
    <scope>NUCLEOTIDE SEQUENCE</scope>
    <source>
        <strain evidence="2">NZFS 4037</strain>
    </source>
</reference>
<evidence type="ECO:0000256" key="1">
    <source>
        <dbReference type="SAM" id="MobiDB-lite"/>
    </source>
</evidence>
<evidence type="ECO:0000313" key="3">
    <source>
        <dbReference type="Proteomes" id="UP000709295"/>
    </source>
</evidence>
<organism evidence="2 3">
    <name type="scientific">Phytophthora aleatoria</name>
    <dbReference type="NCBI Taxonomy" id="2496075"/>
    <lineage>
        <taxon>Eukaryota</taxon>
        <taxon>Sar</taxon>
        <taxon>Stramenopiles</taxon>
        <taxon>Oomycota</taxon>
        <taxon>Peronosporomycetes</taxon>
        <taxon>Peronosporales</taxon>
        <taxon>Peronosporaceae</taxon>
        <taxon>Phytophthora</taxon>
    </lineage>
</organism>
<evidence type="ECO:0000313" key="2">
    <source>
        <dbReference type="EMBL" id="KAG6952222.1"/>
    </source>
</evidence>
<feature type="region of interest" description="Disordered" evidence="1">
    <location>
        <begin position="317"/>
        <end position="390"/>
    </location>
</feature>
<name>A0A8J5LYM0_9STRA</name>
<feature type="region of interest" description="Disordered" evidence="1">
    <location>
        <begin position="239"/>
        <end position="263"/>
    </location>
</feature>
<feature type="compositionally biased region" description="Basic and acidic residues" evidence="1">
    <location>
        <begin position="317"/>
        <end position="332"/>
    </location>
</feature>
<feature type="compositionally biased region" description="Acidic residues" evidence="1">
    <location>
        <begin position="333"/>
        <end position="346"/>
    </location>
</feature>
<gene>
    <name evidence="2" type="ORF">JG688_00013365</name>
</gene>
<accession>A0A8J5LYM0</accession>
<dbReference type="AlphaFoldDB" id="A0A8J5LYM0"/>